<comment type="caution">
    <text evidence="3">The sequence shown here is derived from an EMBL/GenBank/DDBJ whole genome shotgun (WGS) entry which is preliminary data.</text>
</comment>
<keyword evidence="1" id="KW-0472">Membrane</keyword>
<keyword evidence="1" id="KW-0812">Transmembrane</keyword>
<evidence type="ECO:0000259" key="2">
    <source>
        <dbReference type="Pfam" id="PF24626"/>
    </source>
</evidence>
<accession>A0A2P6NG11</accession>
<dbReference type="AlphaFoldDB" id="A0A2P6NG11"/>
<protein>
    <recommendedName>
        <fullName evidence="2">Tf2-1-like SH3-like domain-containing protein</fullName>
    </recommendedName>
</protein>
<evidence type="ECO:0000256" key="1">
    <source>
        <dbReference type="SAM" id="Phobius"/>
    </source>
</evidence>
<dbReference type="InParanoid" id="A0A2P6NG11"/>
<evidence type="ECO:0000313" key="3">
    <source>
        <dbReference type="EMBL" id="PRP82871.1"/>
    </source>
</evidence>
<dbReference type="Proteomes" id="UP000241769">
    <property type="component" value="Unassembled WGS sequence"/>
</dbReference>
<evidence type="ECO:0000313" key="4">
    <source>
        <dbReference type="Proteomes" id="UP000241769"/>
    </source>
</evidence>
<gene>
    <name evidence="3" type="ORF">PROFUN_04734</name>
</gene>
<feature type="transmembrane region" description="Helical" evidence="1">
    <location>
        <begin position="15"/>
        <end position="36"/>
    </location>
</feature>
<organism evidence="3 4">
    <name type="scientific">Planoprotostelium fungivorum</name>
    <dbReference type="NCBI Taxonomy" id="1890364"/>
    <lineage>
        <taxon>Eukaryota</taxon>
        <taxon>Amoebozoa</taxon>
        <taxon>Evosea</taxon>
        <taxon>Variosea</taxon>
        <taxon>Cavosteliida</taxon>
        <taxon>Cavosteliaceae</taxon>
        <taxon>Planoprotostelium</taxon>
    </lineage>
</organism>
<feature type="domain" description="Tf2-1-like SH3-like" evidence="2">
    <location>
        <begin position="152"/>
        <end position="198"/>
    </location>
</feature>
<feature type="transmembrane region" description="Helical" evidence="1">
    <location>
        <begin position="289"/>
        <end position="309"/>
    </location>
</feature>
<dbReference type="Pfam" id="PF24626">
    <property type="entry name" value="SH3_Tf2-1"/>
    <property type="match status" value="1"/>
</dbReference>
<dbReference type="InterPro" id="IPR056924">
    <property type="entry name" value="SH3_Tf2-1"/>
</dbReference>
<keyword evidence="4" id="KW-1185">Reference proteome</keyword>
<proteinExistence type="predicted"/>
<sequence>MNLIEFLKNLGPRQYIKLFFLILDVAGIGLSIYGIYSGVSTTMTLDRPPTFDYSLPVGIEDLSFDERFILGASDEYPVDINTCIRMSYPIHLEGQLKEDRVGFGILTLAIFFGFTLSMVDLVLWLVTVLYSLTNLEKARQDMKSSPDLSTRDKVLLSTKNFGTSSPKPKWADKWIGPYRILKEAHTSSYVLSLPPSIKTSSWLLESFFFFQFADCAGTVQRVRAVGGLAVFDGMSGYSRGSLCQNAPTLYPDCRMVDGTTNMFYCDLSASLETELKDLEDLVFNTRQDLLTVAIATFIIGFILFVEWVVSTVIKRRRGQ</sequence>
<keyword evidence="1" id="KW-1133">Transmembrane helix</keyword>
<feature type="transmembrane region" description="Helical" evidence="1">
    <location>
        <begin position="101"/>
        <end position="126"/>
    </location>
</feature>
<name>A0A2P6NG11_9EUKA</name>
<dbReference type="EMBL" id="MDYQ01000094">
    <property type="protein sequence ID" value="PRP82871.1"/>
    <property type="molecule type" value="Genomic_DNA"/>
</dbReference>
<reference evidence="3 4" key="1">
    <citation type="journal article" date="2018" name="Genome Biol. Evol.">
        <title>Multiple Roots of Fruiting Body Formation in Amoebozoa.</title>
        <authorList>
            <person name="Hillmann F."/>
            <person name="Forbes G."/>
            <person name="Novohradska S."/>
            <person name="Ferling I."/>
            <person name="Riege K."/>
            <person name="Groth M."/>
            <person name="Westermann M."/>
            <person name="Marz M."/>
            <person name="Spaller T."/>
            <person name="Winckler T."/>
            <person name="Schaap P."/>
            <person name="Glockner G."/>
        </authorList>
    </citation>
    <scope>NUCLEOTIDE SEQUENCE [LARGE SCALE GENOMIC DNA]</scope>
    <source>
        <strain evidence="3 4">Jena</strain>
    </source>
</reference>